<proteinExistence type="predicted"/>
<keyword evidence="2" id="KW-1133">Transmembrane helix</keyword>
<feature type="region of interest" description="Disordered" evidence="1">
    <location>
        <begin position="1"/>
        <end position="22"/>
    </location>
</feature>
<dbReference type="Proteomes" id="UP001178461">
    <property type="component" value="Chromosome 5"/>
</dbReference>
<sequence>MISFSVAGSRATEGPEATSSLRDRACYPGGGATTVSACAAFLVSCVSEATKNPRATKTTGLFSKPHTAGKNLPFSPPPVPPPFLAKVRRGGKGCILAASTLQPRPAPTFPCPFLTVFVIIFYIFLVPGNTESHWRQIKKKTLASFKQGPFGPELGVARAPIPPADTTLALAAYRSTSNSCMDAQFLLHHQQLSTSTSWVSSPPDTCSALIDRGWGGGGLPFGFKGPALTG</sequence>
<gene>
    <name evidence="3" type="ORF">PODLI_1B040774</name>
</gene>
<keyword evidence="2" id="KW-0472">Membrane</keyword>
<evidence type="ECO:0000256" key="2">
    <source>
        <dbReference type="SAM" id="Phobius"/>
    </source>
</evidence>
<feature type="transmembrane region" description="Helical" evidence="2">
    <location>
        <begin position="112"/>
        <end position="130"/>
    </location>
</feature>
<evidence type="ECO:0000313" key="4">
    <source>
        <dbReference type="Proteomes" id="UP001178461"/>
    </source>
</evidence>
<evidence type="ECO:0000256" key="1">
    <source>
        <dbReference type="SAM" id="MobiDB-lite"/>
    </source>
</evidence>
<protein>
    <submittedName>
        <fullName evidence="3">Uncharacterized protein</fullName>
    </submittedName>
</protein>
<dbReference type="AlphaFoldDB" id="A0AA35KCD6"/>
<accession>A0AA35KCD6</accession>
<name>A0AA35KCD6_9SAUR</name>
<reference evidence="3" key="1">
    <citation type="submission" date="2022-12" db="EMBL/GenBank/DDBJ databases">
        <authorList>
            <person name="Alioto T."/>
            <person name="Alioto T."/>
            <person name="Gomez Garrido J."/>
        </authorList>
    </citation>
    <scope>NUCLEOTIDE SEQUENCE</scope>
</reference>
<dbReference type="EMBL" id="OX395130">
    <property type="protein sequence ID" value="CAI5774273.1"/>
    <property type="molecule type" value="Genomic_DNA"/>
</dbReference>
<evidence type="ECO:0000313" key="3">
    <source>
        <dbReference type="EMBL" id="CAI5774273.1"/>
    </source>
</evidence>
<keyword evidence="4" id="KW-1185">Reference proteome</keyword>
<keyword evidence="2" id="KW-0812">Transmembrane</keyword>
<organism evidence="3 4">
    <name type="scientific">Podarcis lilfordi</name>
    <name type="common">Lilford's wall lizard</name>
    <dbReference type="NCBI Taxonomy" id="74358"/>
    <lineage>
        <taxon>Eukaryota</taxon>
        <taxon>Metazoa</taxon>
        <taxon>Chordata</taxon>
        <taxon>Craniata</taxon>
        <taxon>Vertebrata</taxon>
        <taxon>Euteleostomi</taxon>
        <taxon>Lepidosauria</taxon>
        <taxon>Squamata</taxon>
        <taxon>Bifurcata</taxon>
        <taxon>Unidentata</taxon>
        <taxon>Episquamata</taxon>
        <taxon>Laterata</taxon>
        <taxon>Lacertibaenia</taxon>
        <taxon>Lacertidae</taxon>
        <taxon>Podarcis</taxon>
    </lineage>
</organism>